<dbReference type="Proteomes" id="UP001172155">
    <property type="component" value="Unassembled WGS sequence"/>
</dbReference>
<evidence type="ECO:0000313" key="2">
    <source>
        <dbReference type="EMBL" id="KAK0742723.1"/>
    </source>
</evidence>
<feature type="compositionally biased region" description="Basic and acidic residues" evidence="1">
    <location>
        <begin position="195"/>
        <end position="205"/>
    </location>
</feature>
<feature type="compositionally biased region" description="Polar residues" evidence="1">
    <location>
        <begin position="213"/>
        <end position="227"/>
    </location>
</feature>
<dbReference type="EMBL" id="JAUKUD010000005">
    <property type="protein sequence ID" value="KAK0742723.1"/>
    <property type="molecule type" value="Genomic_DNA"/>
</dbReference>
<organism evidence="2 3">
    <name type="scientific">Schizothecium vesticola</name>
    <dbReference type="NCBI Taxonomy" id="314040"/>
    <lineage>
        <taxon>Eukaryota</taxon>
        <taxon>Fungi</taxon>
        <taxon>Dikarya</taxon>
        <taxon>Ascomycota</taxon>
        <taxon>Pezizomycotina</taxon>
        <taxon>Sordariomycetes</taxon>
        <taxon>Sordariomycetidae</taxon>
        <taxon>Sordariales</taxon>
        <taxon>Schizotheciaceae</taxon>
        <taxon>Schizothecium</taxon>
    </lineage>
</organism>
<accession>A0AA40K1Q8</accession>
<name>A0AA40K1Q8_9PEZI</name>
<feature type="region of interest" description="Disordered" evidence="1">
    <location>
        <begin position="185"/>
        <end position="235"/>
    </location>
</feature>
<reference evidence="2" key="1">
    <citation type="submission" date="2023-06" db="EMBL/GenBank/DDBJ databases">
        <title>Genome-scale phylogeny and comparative genomics of the fungal order Sordariales.</title>
        <authorList>
            <consortium name="Lawrence Berkeley National Laboratory"/>
            <person name="Hensen N."/>
            <person name="Bonometti L."/>
            <person name="Westerberg I."/>
            <person name="Brannstrom I.O."/>
            <person name="Guillou S."/>
            <person name="Cros-Aarteil S."/>
            <person name="Calhoun S."/>
            <person name="Haridas S."/>
            <person name="Kuo A."/>
            <person name="Mondo S."/>
            <person name="Pangilinan J."/>
            <person name="Riley R."/>
            <person name="LaButti K."/>
            <person name="Andreopoulos B."/>
            <person name="Lipzen A."/>
            <person name="Chen C."/>
            <person name="Yanf M."/>
            <person name="Daum C."/>
            <person name="Ng V."/>
            <person name="Clum A."/>
            <person name="Steindorff A."/>
            <person name="Ohm R."/>
            <person name="Martin F."/>
            <person name="Silar P."/>
            <person name="Natvig D."/>
            <person name="Lalanne C."/>
            <person name="Gautier V."/>
            <person name="Ament-velasquez S.L."/>
            <person name="Kruys A."/>
            <person name="Hutchinson M.I."/>
            <person name="Powell A.J."/>
            <person name="Barry K."/>
            <person name="Miller A.N."/>
            <person name="Grigoriev I.V."/>
            <person name="Debuchy R."/>
            <person name="Gladieux P."/>
            <person name="Thoren M.H."/>
            <person name="Johannesson H."/>
        </authorList>
    </citation>
    <scope>NUCLEOTIDE SEQUENCE</scope>
    <source>
        <strain evidence="2">SMH3187-1</strain>
    </source>
</reference>
<keyword evidence="3" id="KW-1185">Reference proteome</keyword>
<evidence type="ECO:0000256" key="1">
    <source>
        <dbReference type="SAM" id="MobiDB-lite"/>
    </source>
</evidence>
<dbReference type="AlphaFoldDB" id="A0AA40K1Q8"/>
<comment type="caution">
    <text evidence="2">The sequence shown here is derived from an EMBL/GenBank/DDBJ whole genome shotgun (WGS) entry which is preliminary data.</text>
</comment>
<protein>
    <submittedName>
        <fullName evidence="2">Uncharacterized protein</fullName>
    </submittedName>
</protein>
<sequence length="235" mass="25549">MALHRARAPHPLFFFLGRIGEGFCFLPVCITPWTWGREVAEKAAYNVMCVARQTERPCSVPVWRAKMVVGWWWLVLQTLGPPPPLFLFATFPPPPVLTACGVYPSCDASRGRVDLCLRDGPGSCQNMPWSAAAVAKGEAMPARGASAQGSELVTSSMQILCRMDAGDGVTGEACADVVMSSVRQSWGSRSFKKGQRPEERPRPVSDSRIATGGSATQRRGTAVQSQWKHNDAKCP</sequence>
<evidence type="ECO:0000313" key="3">
    <source>
        <dbReference type="Proteomes" id="UP001172155"/>
    </source>
</evidence>
<gene>
    <name evidence="2" type="ORF">B0T18DRAFT_467237</name>
</gene>
<proteinExistence type="predicted"/>